<keyword evidence="4" id="KW-1185">Reference proteome</keyword>
<evidence type="ECO:0000313" key="4">
    <source>
        <dbReference type="Proteomes" id="UP001600165"/>
    </source>
</evidence>
<dbReference type="RefSeq" id="WP_377968017.1">
    <property type="nucleotide sequence ID" value="NZ_JBHZOL010000109.1"/>
</dbReference>
<accession>A0ABW6IJI7</accession>
<comment type="caution">
    <text evidence="3">The sequence shown here is derived from an EMBL/GenBank/DDBJ whole genome shotgun (WGS) entry which is preliminary data.</text>
</comment>
<evidence type="ECO:0000259" key="2">
    <source>
        <dbReference type="Pfam" id="PF20028"/>
    </source>
</evidence>
<reference evidence="3 4" key="1">
    <citation type="submission" date="2024-10" db="EMBL/GenBank/DDBJ databases">
        <authorList>
            <person name="Ratan Roy A."/>
            <person name="Morales Sandoval P.H."/>
            <person name="De Los Santos Villalobos S."/>
            <person name="Chakraborty S."/>
            <person name="Mukherjee J."/>
        </authorList>
    </citation>
    <scope>NUCLEOTIDE SEQUENCE [LARGE SCALE GENOMIC DNA]</scope>
    <source>
        <strain evidence="3 4">S1</strain>
    </source>
</reference>
<dbReference type="Proteomes" id="UP001600165">
    <property type="component" value="Unassembled WGS sequence"/>
</dbReference>
<proteinExistence type="predicted"/>
<name>A0ABW6IJI7_9CYAN</name>
<feature type="domain" description="vWA-MoxR associated protein C-terminal" evidence="2">
    <location>
        <begin position="366"/>
        <end position="591"/>
    </location>
</feature>
<sequence>MSENTAALNPAFKNAIVRIYRGNRVIGAGFLVEGGYILTCAHVIRDALVLKAEDSAIGEAIKINFPYISLRQKLVAKVLLYRYVKDEEALDQDIAGLSILDPLPVGVHPVKLLVGYQLHSPYWVLGFPKSHPKGITSYGQLRQDLPNGLVQLEDTKVQGTAILPGFSGASVWDEVVSAVVGMVVAREREQPEAKIGFMVPAKTLIAVQRELDSCYLLALLRSHEETLAKAIKIAYRLAYPSGREIPGELPELLQVLQEAMRGDDQFEAIDRFVAILSLSELNPEAELREKLQGWVQRRVTEQWQDLLNRAKALYKEHQVVEEADILSHLLIYVQDESSEARSVSALFIQDASQYSVRTGKGSERIEAPGKAPFLEKVTLDSLPSLVQACLDEALDKLPTSLMLHLILPLAWLPEACDRWPFMKREQFSFLPSTLDRLGTRFCCVVRIAERLNPEILKLFREPWNGKWKTLLSMTNNICHSFVLGDGLAIEPDLVVQLNQPTIVGLKASVVYEDSQYPKVFGALIATGTPAAVWLRHDQFTEEICAVTDLDKLLTCKIATLPEKVKKVRLEALDCEENKHIGHHLSFLWEDPALIPPSTQKTLGMPQS</sequence>
<evidence type="ECO:0000313" key="3">
    <source>
        <dbReference type="EMBL" id="MFE4108386.1"/>
    </source>
</evidence>
<dbReference type="InterPro" id="IPR009003">
    <property type="entry name" value="Peptidase_S1_PA"/>
</dbReference>
<dbReference type="SUPFAM" id="SSF50494">
    <property type="entry name" value="Trypsin-like serine proteases"/>
    <property type="match status" value="1"/>
</dbReference>
<dbReference type="Pfam" id="PF13365">
    <property type="entry name" value="Trypsin_2"/>
    <property type="match status" value="1"/>
</dbReference>
<organism evidence="3 4">
    <name type="scientific">Almyronema epifaneia S1</name>
    <dbReference type="NCBI Taxonomy" id="2991925"/>
    <lineage>
        <taxon>Bacteria</taxon>
        <taxon>Bacillati</taxon>
        <taxon>Cyanobacteriota</taxon>
        <taxon>Cyanophyceae</taxon>
        <taxon>Nodosilineales</taxon>
        <taxon>Nodosilineaceae</taxon>
        <taxon>Almyronema</taxon>
        <taxon>Almyronema epifaneia</taxon>
    </lineage>
</organism>
<dbReference type="Pfam" id="PF19963">
    <property type="entry name" value="VMAP-M1"/>
    <property type="match status" value="1"/>
</dbReference>
<dbReference type="InterPro" id="IPR045440">
    <property type="entry name" value="VMAP-M1"/>
</dbReference>
<feature type="domain" description="vWA-MoxR associated protein middle region 1" evidence="1">
    <location>
        <begin position="219"/>
        <end position="333"/>
    </location>
</feature>
<dbReference type="InterPro" id="IPR045450">
    <property type="entry name" value="VMAP_C"/>
</dbReference>
<dbReference type="Pfam" id="PF20028">
    <property type="entry name" value="VMAP-C"/>
    <property type="match status" value="1"/>
</dbReference>
<evidence type="ECO:0000259" key="1">
    <source>
        <dbReference type="Pfam" id="PF19963"/>
    </source>
</evidence>
<protein>
    <submittedName>
        <fullName evidence="3">Trypsin-like peptidase domain-containing protein</fullName>
    </submittedName>
</protein>
<dbReference type="EMBL" id="JBHZOL010000109">
    <property type="protein sequence ID" value="MFE4108386.1"/>
    <property type="molecule type" value="Genomic_DNA"/>
</dbReference>
<gene>
    <name evidence="3" type="ORF">ACFVKH_19055</name>
</gene>
<dbReference type="Gene3D" id="2.40.10.120">
    <property type="match status" value="1"/>
</dbReference>